<name>A0ABW7FJA3_9BURK</name>
<comment type="caution">
    <text evidence="2">The sequence shown here is derived from an EMBL/GenBank/DDBJ whole genome shotgun (WGS) entry which is preliminary data.</text>
</comment>
<evidence type="ECO:0000256" key="1">
    <source>
        <dbReference type="ARBA" id="ARBA00022649"/>
    </source>
</evidence>
<evidence type="ECO:0000313" key="3">
    <source>
        <dbReference type="Proteomes" id="UP001606301"/>
    </source>
</evidence>
<gene>
    <name evidence="2" type="ORF">ACG0Z3_12110</name>
</gene>
<organism evidence="2 3">
    <name type="scientific">Pelomonas margarita</name>
    <dbReference type="NCBI Taxonomy" id="3299031"/>
    <lineage>
        <taxon>Bacteria</taxon>
        <taxon>Pseudomonadati</taxon>
        <taxon>Pseudomonadota</taxon>
        <taxon>Betaproteobacteria</taxon>
        <taxon>Burkholderiales</taxon>
        <taxon>Sphaerotilaceae</taxon>
        <taxon>Roseateles</taxon>
    </lineage>
</organism>
<dbReference type="Proteomes" id="UP001606301">
    <property type="component" value="Unassembled WGS sequence"/>
</dbReference>
<dbReference type="EMBL" id="JBIGHW010000005">
    <property type="protein sequence ID" value="MFG6441424.1"/>
    <property type="molecule type" value="Genomic_DNA"/>
</dbReference>
<reference evidence="2 3" key="1">
    <citation type="submission" date="2024-08" db="EMBL/GenBank/DDBJ databases">
        <authorList>
            <person name="Lu H."/>
        </authorList>
    </citation>
    <scope>NUCLEOTIDE SEQUENCE [LARGE SCALE GENOMIC DNA]</scope>
    <source>
        <strain evidence="2 3">LKC17W</strain>
    </source>
</reference>
<keyword evidence="3" id="KW-1185">Reference proteome</keyword>
<keyword evidence="1" id="KW-1277">Toxin-antitoxin system</keyword>
<dbReference type="Pfam" id="PF07362">
    <property type="entry name" value="CcdA"/>
    <property type="match status" value="1"/>
</dbReference>
<dbReference type="RefSeq" id="WP_394397740.1">
    <property type="nucleotide sequence ID" value="NZ_JBIGHW010000005.1"/>
</dbReference>
<dbReference type="InterPro" id="IPR009956">
    <property type="entry name" value="Post-segregation_anti-tox_CcdA"/>
</dbReference>
<accession>A0ABW7FJA3</accession>
<sequence>MPRTVDAPKRAANLSLNSKVLDMAKELGMNVSATVDALLTAEVEKRYWERWNERNRQAIEDYNARIEREGLPLAAYRSFAKKD</sequence>
<protein>
    <submittedName>
        <fullName evidence="2">Type II toxin-antitoxin system CcdA family antitoxin</fullName>
    </submittedName>
</protein>
<proteinExistence type="predicted"/>
<evidence type="ECO:0000313" key="2">
    <source>
        <dbReference type="EMBL" id="MFG6441424.1"/>
    </source>
</evidence>